<evidence type="ECO:0000313" key="1">
    <source>
        <dbReference type="EMBL" id="PNI77718.1"/>
    </source>
</evidence>
<feature type="non-terminal residue" evidence="1">
    <location>
        <position position="1"/>
    </location>
</feature>
<organism evidence="1 2">
    <name type="scientific">Pan troglodytes</name>
    <name type="common">Chimpanzee</name>
    <dbReference type="NCBI Taxonomy" id="9598"/>
    <lineage>
        <taxon>Eukaryota</taxon>
        <taxon>Metazoa</taxon>
        <taxon>Chordata</taxon>
        <taxon>Craniata</taxon>
        <taxon>Vertebrata</taxon>
        <taxon>Euteleostomi</taxon>
        <taxon>Mammalia</taxon>
        <taxon>Eutheria</taxon>
        <taxon>Euarchontoglires</taxon>
        <taxon>Primates</taxon>
        <taxon>Haplorrhini</taxon>
        <taxon>Catarrhini</taxon>
        <taxon>Hominidae</taxon>
        <taxon>Pan</taxon>
    </lineage>
</organism>
<dbReference type="Proteomes" id="UP000236370">
    <property type="component" value="Unassembled WGS sequence"/>
</dbReference>
<proteinExistence type="predicted"/>
<evidence type="ECO:0000313" key="2">
    <source>
        <dbReference type="Proteomes" id="UP000236370"/>
    </source>
</evidence>
<sequence>FPDGHVMMLTTPEEPQSIVPRLRTRNTRTDAILLGHYRLSQDTDNQTKVFAVITKKKEETGQSFICESYHLVATCCWRLHFPLMGSWSLGSSSLRDRESCFDCDCRFPEKPLDYKYRYFRRVPVQEADQSFHVGLQLCSSGHQRFNKLIWIHHSCHITYKSTGETAVSAFEIDKMYTPLFFARVRSYTAFS</sequence>
<feature type="non-terminal residue" evidence="1">
    <location>
        <position position="191"/>
    </location>
</feature>
<comment type="caution">
    <text evidence="1">The sequence shown here is derived from an EMBL/GenBank/DDBJ whole genome shotgun (WGS) entry which is preliminary data.</text>
</comment>
<protein>
    <submittedName>
        <fullName evidence="1">FBXO9 isoform 15</fullName>
    </submittedName>
</protein>
<dbReference type="AlphaFoldDB" id="A0A2J8P119"/>
<reference evidence="1 2" key="1">
    <citation type="submission" date="2017-12" db="EMBL/GenBank/DDBJ databases">
        <title>High-resolution comparative analysis of great ape genomes.</title>
        <authorList>
            <person name="Pollen A."/>
            <person name="Hastie A."/>
            <person name="Hormozdiari F."/>
            <person name="Dougherty M."/>
            <person name="Liu R."/>
            <person name="Chaisson M."/>
            <person name="Hoppe E."/>
            <person name="Hill C."/>
            <person name="Pang A."/>
            <person name="Hillier L."/>
            <person name="Baker C."/>
            <person name="Armstrong J."/>
            <person name="Shendure J."/>
            <person name="Paten B."/>
            <person name="Wilson R."/>
            <person name="Chao H."/>
            <person name="Schneider V."/>
            <person name="Ventura M."/>
            <person name="Kronenberg Z."/>
            <person name="Murali S."/>
            <person name="Gordon D."/>
            <person name="Cantsilieris S."/>
            <person name="Munson K."/>
            <person name="Nelson B."/>
            <person name="Raja A."/>
            <person name="Underwood J."/>
            <person name="Diekhans M."/>
            <person name="Fiddes I."/>
            <person name="Haussler D."/>
            <person name="Eichler E."/>
        </authorList>
    </citation>
    <scope>NUCLEOTIDE SEQUENCE [LARGE SCALE GENOMIC DNA]</scope>
    <source>
        <strain evidence="1">Yerkes chimp pedigree #C0471</strain>
    </source>
</reference>
<gene>
    <name evidence="1" type="ORF">CK820_G0007428</name>
</gene>
<accession>A0A2J8P119</accession>
<name>A0A2J8P119_PANTR</name>
<dbReference type="EMBL" id="NBAG03000221">
    <property type="protein sequence ID" value="PNI77718.1"/>
    <property type="molecule type" value="Genomic_DNA"/>
</dbReference>